<dbReference type="EMBL" id="DSLL01000020">
    <property type="protein sequence ID" value="HEH30995.1"/>
    <property type="molecule type" value="Genomic_DNA"/>
</dbReference>
<comment type="caution">
    <text evidence="1">The sequence shown here is derived from an EMBL/GenBank/DDBJ whole genome shotgun (WGS) entry which is preliminary data.</text>
</comment>
<proteinExistence type="predicted"/>
<gene>
    <name evidence="2" type="ORF">ENM66_04975</name>
    <name evidence="1" type="ORF">ENP99_02630</name>
</gene>
<dbReference type="AlphaFoldDB" id="A0A7J2T903"/>
<dbReference type="EMBL" id="DRYQ01000074">
    <property type="protein sequence ID" value="HHQ50685.1"/>
    <property type="molecule type" value="Genomic_DNA"/>
</dbReference>
<organism evidence="1">
    <name type="scientific">Ignisphaera aggregans</name>
    <dbReference type="NCBI Taxonomy" id="334771"/>
    <lineage>
        <taxon>Archaea</taxon>
        <taxon>Thermoproteota</taxon>
        <taxon>Thermoprotei</taxon>
        <taxon>Desulfurococcales</taxon>
        <taxon>Desulfurococcaceae</taxon>
        <taxon>Ignisphaera</taxon>
    </lineage>
</organism>
<protein>
    <submittedName>
        <fullName evidence="1">DUF433 domain-containing protein</fullName>
    </submittedName>
</protein>
<dbReference type="SUPFAM" id="SSF46689">
    <property type="entry name" value="Homeodomain-like"/>
    <property type="match status" value="1"/>
</dbReference>
<evidence type="ECO:0000313" key="1">
    <source>
        <dbReference type="EMBL" id="HEH30995.1"/>
    </source>
</evidence>
<dbReference type="InterPro" id="IPR036388">
    <property type="entry name" value="WH-like_DNA-bd_sf"/>
</dbReference>
<name>A0A7J2T903_9CREN</name>
<accession>A0A7J2T903</accession>
<dbReference type="InterPro" id="IPR007367">
    <property type="entry name" value="DUF433"/>
</dbReference>
<dbReference type="InterPro" id="IPR009057">
    <property type="entry name" value="Homeodomain-like_sf"/>
</dbReference>
<dbReference type="Gene3D" id="1.10.10.10">
    <property type="entry name" value="Winged helix-like DNA-binding domain superfamily/Winged helix DNA-binding domain"/>
    <property type="match status" value="1"/>
</dbReference>
<dbReference type="Pfam" id="PF04255">
    <property type="entry name" value="DUF433"/>
    <property type="match status" value="1"/>
</dbReference>
<evidence type="ECO:0000313" key="2">
    <source>
        <dbReference type="EMBL" id="HHQ50685.1"/>
    </source>
</evidence>
<reference evidence="1" key="1">
    <citation type="journal article" date="2020" name="mSystems">
        <title>Genome- and Community-Level Interaction Insights into Carbon Utilization and Element Cycling Functions of Hydrothermarchaeota in Hydrothermal Sediment.</title>
        <authorList>
            <person name="Zhou Z."/>
            <person name="Liu Y."/>
            <person name="Xu W."/>
            <person name="Pan J."/>
            <person name="Luo Z.H."/>
            <person name="Li M."/>
        </authorList>
    </citation>
    <scope>NUCLEOTIDE SEQUENCE [LARGE SCALE GENOMIC DNA]</scope>
    <source>
        <strain evidence="2">SpSt-1105</strain>
        <strain evidence="1">SpSt-27</strain>
    </source>
</reference>
<sequence>MLRPNPHNKGSSRMLPLKTVERMLISIIHGLSVTLRVVKKNKRGVSRNKTWEFGVVDLPGYKWLEIVPGRRGGRPTVKDTRVTVDDILKMLSAGWKPEEVAEELEIPLEAVYEALKFASEALKRVVVIAETPS</sequence>